<evidence type="ECO:0000256" key="6">
    <source>
        <dbReference type="ARBA" id="ARBA00023235"/>
    </source>
</evidence>
<dbReference type="GO" id="GO:0016787">
    <property type="term" value="F:hydrolase activity"/>
    <property type="evidence" value="ECO:0007669"/>
    <property type="project" value="UniProtKB-UniRule"/>
</dbReference>
<feature type="domain" description="UvrD-like helicase ATP-binding" evidence="11">
    <location>
        <begin position="1"/>
        <end position="287"/>
    </location>
</feature>
<name>A0A931BG03_9BACT</name>
<evidence type="ECO:0000256" key="4">
    <source>
        <dbReference type="ARBA" id="ARBA00022806"/>
    </source>
</evidence>
<keyword evidence="6" id="KW-0413">Isomerase</keyword>
<dbReference type="GO" id="GO:0043138">
    <property type="term" value="F:3'-5' DNA helicase activity"/>
    <property type="evidence" value="ECO:0007669"/>
    <property type="project" value="UniProtKB-EC"/>
</dbReference>
<reference evidence="12 13" key="1">
    <citation type="submission" date="2020-11" db="EMBL/GenBank/DDBJ databases">
        <authorList>
            <person name="Kim M.K."/>
        </authorList>
    </citation>
    <scope>NUCLEOTIDE SEQUENCE [LARGE SCALE GENOMIC DNA]</scope>
    <source>
        <strain evidence="12 13">BT439</strain>
    </source>
</reference>
<keyword evidence="2 10" id="KW-0547">Nucleotide-binding</keyword>
<dbReference type="AlphaFoldDB" id="A0A931BG03"/>
<keyword evidence="13" id="KW-1185">Reference proteome</keyword>
<dbReference type="EMBL" id="JADQDP010000002">
    <property type="protein sequence ID" value="MBF9141801.1"/>
    <property type="molecule type" value="Genomic_DNA"/>
</dbReference>
<dbReference type="GO" id="GO:0000725">
    <property type="term" value="P:recombinational repair"/>
    <property type="evidence" value="ECO:0007669"/>
    <property type="project" value="TreeGrafter"/>
</dbReference>
<evidence type="ECO:0000256" key="7">
    <source>
        <dbReference type="ARBA" id="ARBA00034617"/>
    </source>
</evidence>
<dbReference type="CDD" id="cd18809">
    <property type="entry name" value="SF1_C_RecD"/>
    <property type="match status" value="1"/>
</dbReference>
<keyword evidence="3 10" id="KW-0378">Hydrolase</keyword>
<evidence type="ECO:0000313" key="12">
    <source>
        <dbReference type="EMBL" id="MBF9141801.1"/>
    </source>
</evidence>
<evidence type="ECO:0000256" key="8">
    <source>
        <dbReference type="ARBA" id="ARBA00034808"/>
    </source>
</evidence>
<evidence type="ECO:0000256" key="3">
    <source>
        <dbReference type="ARBA" id="ARBA00022801"/>
    </source>
</evidence>
<dbReference type="GO" id="GO:0003677">
    <property type="term" value="F:DNA binding"/>
    <property type="evidence" value="ECO:0007669"/>
    <property type="project" value="InterPro"/>
</dbReference>
<dbReference type="InterPro" id="IPR013986">
    <property type="entry name" value="DExx_box_DNA_helicase_dom_sf"/>
</dbReference>
<protein>
    <recommendedName>
        <fullName evidence="8">DNA 3'-5' helicase</fullName>
        <ecNumber evidence="8">5.6.2.4</ecNumber>
    </recommendedName>
</protein>
<dbReference type="InterPro" id="IPR000212">
    <property type="entry name" value="DNA_helicase_UvrD/REP"/>
</dbReference>
<evidence type="ECO:0000256" key="2">
    <source>
        <dbReference type="ARBA" id="ARBA00022741"/>
    </source>
</evidence>
<gene>
    <name evidence="12" type="ORF">I2I01_09165</name>
</gene>
<proteinExistence type="inferred from homology"/>
<comment type="catalytic activity">
    <reaction evidence="7">
        <text>Couples ATP hydrolysis with the unwinding of duplex DNA by translocating in the 3'-5' direction.</text>
        <dbReference type="EC" id="5.6.2.4"/>
    </reaction>
</comment>
<dbReference type="PROSITE" id="PS51198">
    <property type="entry name" value="UVRD_HELICASE_ATP_BIND"/>
    <property type="match status" value="1"/>
</dbReference>
<organism evidence="12 13">
    <name type="scientific">Hymenobacter properus</name>
    <dbReference type="NCBI Taxonomy" id="2791026"/>
    <lineage>
        <taxon>Bacteria</taxon>
        <taxon>Pseudomonadati</taxon>
        <taxon>Bacteroidota</taxon>
        <taxon>Cytophagia</taxon>
        <taxon>Cytophagales</taxon>
        <taxon>Hymenobacteraceae</taxon>
        <taxon>Hymenobacter</taxon>
    </lineage>
</organism>
<dbReference type="InterPro" id="IPR027417">
    <property type="entry name" value="P-loop_NTPase"/>
</dbReference>
<dbReference type="Gene3D" id="3.40.50.300">
    <property type="entry name" value="P-loop containing nucleotide triphosphate hydrolases"/>
    <property type="match status" value="2"/>
</dbReference>
<dbReference type="Gene3D" id="1.10.486.10">
    <property type="entry name" value="PCRA, domain 4"/>
    <property type="match status" value="1"/>
</dbReference>
<accession>A0A931BG03</accession>
<evidence type="ECO:0000256" key="10">
    <source>
        <dbReference type="PROSITE-ProRule" id="PRU00560"/>
    </source>
</evidence>
<comment type="caution">
    <text evidence="12">The sequence shown here is derived from an EMBL/GenBank/DDBJ whole genome shotgun (WGS) entry which is preliminary data.</text>
</comment>
<dbReference type="Pfam" id="PF13361">
    <property type="entry name" value="UvrD_C"/>
    <property type="match status" value="1"/>
</dbReference>
<keyword evidence="5 10" id="KW-0067">ATP-binding</keyword>
<dbReference type="EC" id="5.6.2.4" evidence="8"/>
<dbReference type="Proteomes" id="UP000645610">
    <property type="component" value="Unassembled WGS sequence"/>
</dbReference>
<sequence length="563" mass="64285">MPVKTIISDDLIDIEQHFRVAAGPGAGKTHWLVNHIKNVLHNSTRLQKTRAVACITYTNVAAETIIQRLQLASSRVEVSTIHAFLYKHIVKPYLSFIDTKHGLNIEKVEGHDDTILSNYSLLKDWKTNTNQRRITDDTAVVEAIKAARWRFNTNGELEVRPDRPYKANNYSIRTISYLEYKKLAWQKGILHHDDVLFFSYELIKNNPFIISVIRAKFPYFFIDEFQDTNPIQTYIIEQIGQSETIIGVIGDKAQSIYGFQGAKPDNFDSVQLQNLNTLQIQANRRSTIAIINLLNSIRNDITQTPVRNDIGDKPIVIVNNPVSALAIAQAIIGQETIHSITRLNITSNLIRKSLSAASTNGNLLEKITDIDKPSQSNNYRSKVIQGFIKATEWAQEGRYKEALAELDKVFKHKSKNERAKDNLKYIITLCEKYDSFKTKKLYEYFLIIRNELNVDISDLRTGAGKNFYENHTYQELALCVRIPEDNGLHRTIHKSKGAEFNNVLVALTEEKDIDFLIKPNLQLEDHRVSYVAISRAKNRLFISVPTLSSTNRVALEQKGFVIQ</sequence>
<dbReference type="InterPro" id="IPR014017">
    <property type="entry name" value="DNA_helicase_UvrD-like_C"/>
</dbReference>
<dbReference type="PANTHER" id="PTHR11070">
    <property type="entry name" value="UVRD / RECB / PCRA DNA HELICASE FAMILY MEMBER"/>
    <property type="match status" value="1"/>
</dbReference>
<evidence type="ECO:0000256" key="9">
    <source>
        <dbReference type="ARBA" id="ARBA00048988"/>
    </source>
</evidence>
<dbReference type="RefSeq" id="WP_196286142.1">
    <property type="nucleotide sequence ID" value="NZ_JADQDP010000002.1"/>
</dbReference>
<evidence type="ECO:0000259" key="11">
    <source>
        <dbReference type="PROSITE" id="PS51198"/>
    </source>
</evidence>
<dbReference type="SUPFAM" id="SSF52540">
    <property type="entry name" value="P-loop containing nucleoside triphosphate hydrolases"/>
    <property type="match status" value="1"/>
</dbReference>
<dbReference type="GO" id="GO:0005524">
    <property type="term" value="F:ATP binding"/>
    <property type="evidence" value="ECO:0007669"/>
    <property type="project" value="UniProtKB-UniRule"/>
</dbReference>
<dbReference type="GO" id="GO:0005829">
    <property type="term" value="C:cytosol"/>
    <property type="evidence" value="ECO:0007669"/>
    <property type="project" value="TreeGrafter"/>
</dbReference>
<dbReference type="Gene3D" id="1.10.10.160">
    <property type="match status" value="1"/>
</dbReference>
<dbReference type="InterPro" id="IPR014016">
    <property type="entry name" value="UvrD-like_ATP-bd"/>
</dbReference>
<dbReference type="Pfam" id="PF00580">
    <property type="entry name" value="UvrD-helicase"/>
    <property type="match status" value="1"/>
</dbReference>
<evidence type="ECO:0000256" key="1">
    <source>
        <dbReference type="ARBA" id="ARBA00009922"/>
    </source>
</evidence>
<feature type="binding site" evidence="10">
    <location>
        <begin position="22"/>
        <end position="29"/>
    </location>
    <ligand>
        <name>ATP</name>
        <dbReference type="ChEBI" id="CHEBI:30616"/>
    </ligand>
</feature>
<evidence type="ECO:0000313" key="13">
    <source>
        <dbReference type="Proteomes" id="UP000645610"/>
    </source>
</evidence>
<evidence type="ECO:0000256" key="5">
    <source>
        <dbReference type="ARBA" id="ARBA00022840"/>
    </source>
</evidence>
<dbReference type="PANTHER" id="PTHR11070:SF3">
    <property type="entry name" value="DNA 3'-5' HELICASE"/>
    <property type="match status" value="1"/>
</dbReference>
<comment type="similarity">
    <text evidence="1">Belongs to the helicase family. UvrD subfamily.</text>
</comment>
<keyword evidence="4 10" id="KW-0347">Helicase</keyword>
<comment type="catalytic activity">
    <reaction evidence="9">
        <text>ATP + H2O = ADP + phosphate + H(+)</text>
        <dbReference type="Rhea" id="RHEA:13065"/>
        <dbReference type="ChEBI" id="CHEBI:15377"/>
        <dbReference type="ChEBI" id="CHEBI:15378"/>
        <dbReference type="ChEBI" id="CHEBI:30616"/>
        <dbReference type="ChEBI" id="CHEBI:43474"/>
        <dbReference type="ChEBI" id="CHEBI:456216"/>
        <dbReference type="EC" id="5.6.2.4"/>
    </reaction>
</comment>